<dbReference type="VEuPathDB" id="TriTrypDB:TCDM_04168"/>
<gene>
    <name evidence="7" type="ORF">TCDM_04168</name>
</gene>
<dbReference type="InterPro" id="IPR013083">
    <property type="entry name" value="Znf_RING/FYVE/PHD"/>
</dbReference>
<dbReference type="AlphaFoldDB" id="V5DI87"/>
<dbReference type="SUPFAM" id="SSF57850">
    <property type="entry name" value="RING/U-box"/>
    <property type="match status" value="1"/>
</dbReference>
<evidence type="ECO:0000256" key="1">
    <source>
        <dbReference type="ARBA" id="ARBA00022723"/>
    </source>
</evidence>
<keyword evidence="2 4" id="KW-0863">Zinc-finger</keyword>
<evidence type="ECO:0000256" key="3">
    <source>
        <dbReference type="ARBA" id="ARBA00022833"/>
    </source>
</evidence>
<organism evidence="7 8">
    <name type="scientific">Trypanosoma cruzi Dm28c</name>
    <dbReference type="NCBI Taxonomy" id="1416333"/>
    <lineage>
        <taxon>Eukaryota</taxon>
        <taxon>Discoba</taxon>
        <taxon>Euglenozoa</taxon>
        <taxon>Kinetoplastea</taxon>
        <taxon>Metakinetoplastina</taxon>
        <taxon>Trypanosomatida</taxon>
        <taxon>Trypanosomatidae</taxon>
        <taxon>Trypanosoma</taxon>
        <taxon>Schizotrypanum</taxon>
    </lineage>
</organism>
<dbReference type="Proteomes" id="UP000017861">
    <property type="component" value="Unassembled WGS sequence"/>
</dbReference>
<dbReference type="InterPro" id="IPR053238">
    <property type="entry name" value="RING-H2_zinc_finger"/>
</dbReference>
<evidence type="ECO:0000256" key="5">
    <source>
        <dbReference type="SAM" id="Phobius"/>
    </source>
</evidence>
<dbReference type="EMBL" id="AYLP01000035">
    <property type="protein sequence ID" value="ESS67106.1"/>
    <property type="molecule type" value="Genomic_DNA"/>
</dbReference>
<keyword evidence="5" id="KW-1133">Transmembrane helix</keyword>
<keyword evidence="1" id="KW-0479">Metal-binding</keyword>
<dbReference type="PANTHER" id="PTHR14155:SF627">
    <property type="entry name" value="OS06G0192800 PROTEIN"/>
    <property type="match status" value="1"/>
</dbReference>
<evidence type="ECO:0000313" key="7">
    <source>
        <dbReference type="EMBL" id="ESS67106.1"/>
    </source>
</evidence>
<dbReference type="Gene3D" id="3.30.40.10">
    <property type="entry name" value="Zinc/RING finger domain, C3HC4 (zinc finger)"/>
    <property type="match status" value="1"/>
</dbReference>
<proteinExistence type="predicted"/>
<dbReference type="PROSITE" id="PS50089">
    <property type="entry name" value="ZF_RING_2"/>
    <property type="match status" value="1"/>
</dbReference>
<comment type="caution">
    <text evidence="7">The sequence shown here is derived from an EMBL/GenBank/DDBJ whole genome shotgun (WGS) entry which is preliminary data.</text>
</comment>
<sequence length="269" mass="30675">MCACTSVFLGRSASIHHLIHNPNPFFVFASVCKCPYMCVVRRGRFLYVLKSFLFFFFFSLLLFVAISRLNFSTSLSWCALDMYFCYVCQQFRNQRALEDVATNCEVCQSPIIEIVRDQRHYNELQAIVGRQEEQQQENQPGNFLAEILHPLWPRLAENLGEHIVIQFTIDEGPEASPRPCVSVDDLIGSFVTLPNGLQESDRLEYPEAFVSSSCPICLDSIVGSGVPVVILPCRHCFHKNCIREWLREHPECPLCRAFVVPSQDTVASQ</sequence>
<dbReference type="PANTHER" id="PTHR14155">
    <property type="entry name" value="RING FINGER DOMAIN-CONTAINING"/>
    <property type="match status" value="1"/>
</dbReference>
<evidence type="ECO:0000313" key="8">
    <source>
        <dbReference type="Proteomes" id="UP000017861"/>
    </source>
</evidence>
<feature type="transmembrane region" description="Helical" evidence="5">
    <location>
        <begin position="45"/>
        <end position="66"/>
    </location>
</feature>
<accession>V5DI87</accession>
<evidence type="ECO:0000256" key="2">
    <source>
        <dbReference type="ARBA" id="ARBA00022771"/>
    </source>
</evidence>
<keyword evidence="3" id="KW-0862">Zinc</keyword>
<reference evidence="7 8" key="1">
    <citation type="journal article" date="2014" name="Genome Announc.">
        <title>Trypanosoma cruzi Clone Dm28c Draft Genome Sequence.</title>
        <authorList>
            <person name="Grisard E.C."/>
            <person name="Teixeira S.M."/>
            <person name="de Almeida L.G."/>
            <person name="Stoco P.H."/>
            <person name="Gerber A.L."/>
            <person name="Talavera-Lopez C."/>
            <person name="Lima O.C."/>
            <person name="Andersson B."/>
            <person name="de Vasconcelos A.T."/>
        </authorList>
    </citation>
    <scope>NUCLEOTIDE SEQUENCE [LARGE SCALE GENOMIC DNA]</scope>
    <source>
        <strain evidence="7 8">Dm28c</strain>
    </source>
</reference>
<keyword evidence="5" id="KW-0812">Transmembrane</keyword>
<evidence type="ECO:0000259" key="6">
    <source>
        <dbReference type="PROSITE" id="PS50089"/>
    </source>
</evidence>
<dbReference type="GO" id="GO:0008270">
    <property type="term" value="F:zinc ion binding"/>
    <property type="evidence" value="ECO:0007669"/>
    <property type="project" value="UniProtKB-KW"/>
</dbReference>
<evidence type="ECO:0000256" key="4">
    <source>
        <dbReference type="PROSITE-ProRule" id="PRU00175"/>
    </source>
</evidence>
<keyword evidence="5" id="KW-0472">Membrane</keyword>
<name>V5DI87_TRYCR</name>
<dbReference type="Pfam" id="PF13639">
    <property type="entry name" value="zf-RING_2"/>
    <property type="match status" value="1"/>
</dbReference>
<dbReference type="OrthoDB" id="240221at2759"/>
<dbReference type="InterPro" id="IPR001841">
    <property type="entry name" value="Znf_RING"/>
</dbReference>
<dbReference type="SMART" id="SM00184">
    <property type="entry name" value="RING"/>
    <property type="match status" value="1"/>
</dbReference>
<feature type="domain" description="RING-type" evidence="6">
    <location>
        <begin position="214"/>
        <end position="256"/>
    </location>
</feature>
<protein>
    <recommendedName>
        <fullName evidence="6">RING-type domain-containing protein</fullName>
    </recommendedName>
</protein>